<dbReference type="InterPro" id="IPR054542">
    <property type="entry name" value="Cys_met_metab_PP"/>
</dbReference>
<keyword evidence="2 3" id="KW-0663">Pyridoxal phosphate</keyword>
<evidence type="ECO:0000256" key="2">
    <source>
        <dbReference type="ARBA" id="ARBA00022898"/>
    </source>
</evidence>
<dbReference type="CDD" id="cd00614">
    <property type="entry name" value="CGS_like"/>
    <property type="match status" value="1"/>
</dbReference>
<dbReference type="PANTHER" id="PTHR11808">
    <property type="entry name" value="TRANS-SULFURATION ENZYME FAMILY MEMBER"/>
    <property type="match status" value="1"/>
</dbReference>
<comment type="caution">
    <text evidence="4">The sequence shown here is derived from an EMBL/GenBank/DDBJ whole genome shotgun (WGS) entry which is preliminary data.</text>
</comment>
<keyword evidence="5" id="KW-1185">Reference proteome</keyword>
<dbReference type="PROSITE" id="PS00868">
    <property type="entry name" value="CYS_MET_METAB_PP"/>
    <property type="match status" value="1"/>
</dbReference>
<name>A0ABT8F9G4_9BACT</name>
<dbReference type="GO" id="GO:0008483">
    <property type="term" value="F:transaminase activity"/>
    <property type="evidence" value="ECO:0007669"/>
    <property type="project" value="UniProtKB-KW"/>
</dbReference>
<comment type="cofactor">
    <cofactor evidence="1 3">
        <name>pyridoxal 5'-phosphate</name>
        <dbReference type="ChEBI" id="CHEBI:597326"/>
    </cofactor>
</comment>
<keyword evidence="4" id="KW-0808">Transferase</keyword>
<keyword evidence="4" id="KW-0032">Aminotransferase</keyword>
<accession>A0ABT8F9G4</accession>
<dbReference type="RefSeq" id="WP_320005555.1">
    <property type="nucleotide sequence ID" value="NZ_JAUHJS010000010.1"/>
</dbReference>
<protein>
    <submittedName>
        <fullName evidence="4">Aminotransferase class I/II-fold pyridoxal phosphate-dependent enzyme</fullName>
    </submittedName>
</protein>
<dbReference type="SUPFAM" id="SSF53383">
    <property type="entry name" value="PLP-dependent transferases"/>
    <property type="match status" value="1"/>
</dbReference>
<evidence type="ECO:0000313" key="5">
    <source>
        <dbReference type="Proteomes" id="UP001168552"/>
    </source>
</evidence>
<comment type="similarity">
    <text evidence="3">Belongs to the trans-sulfuration enzymes family.</text>
</comment>
<dbReference type="PANTHER" id="PTHR11808:SF80">
    <property type="entry name" value="CYSTATHIONINE GAMMA-LYASE"/>
    <property type="match status" value="1"/>
</dbReference>
<dbReference type="InterPro" id="IPR015422">
    <property type="entry name" value="PyrdxlP-dep_Trfase_small"/>
</dbReference>
<evidence type="ECO:0000256" key="3">
    <source>
        <dbReference type="RuleBase" id="RU362118"/>
    </source>
</evidence>
<dbReference type="InterPro" id="IPR015424">
    <property type="entry name" value="PyrdxlP-dep_Trfase"/>
</dbReference>
<dbReference type="Pfam" id="PF01053">
    <property type="entry name" value="Cys_Met_Meta_PP"/>
    <property type="match status" value="1"/>
</dbReference>
<proteinExistence type="inferred from homology"/>
<dbReference type="PIRSF" id="PIRSF001434">
    <property type="entry name" value="CGS"/>
    <property type="match status" value="1"/>
</dbReference>
<evidence type="ECO:0000256" key="1">
    <source>
        <dbReference type="ARBA" id="ARBA00001933"/>
    </source>
</evidence>
<dbReference type="InterPro" id="IPR015421">
    <property type="entry name" value="PyrdxlP-dep_Trfase_major"/>
</dbReference>
<dbReference type="Proteomes" id="UP001168552">
    <property type="component" value="Unassembled WGS sequence"/>
</dbReference>
<dbReference type="Gene3D" id="3.40.640.10">
    <property type="entry name" value="Type I PLP-dependent aspartate aminotransferase-like (Major domain)"/>
    <property type="match status" value="1"/>
</dbReference>
<evidence type="ECO:0000313" key="4">
    <source>
        <dbReference type="EMBL" id="MDN4167018.1"/>
    </source>
</evidence>
<dbReference type="EMBL" id="JAUHJS010000010">
    <property type="protein sequence ID" value="MDN4167018.1"/>
    <property type="molecule type" value="Genomic_DNA"/>
</dbReference>
<sequence length="386" mass="43221">MDISEILNNYGEEREMYFNAAAPPIVQASNYIFKTVDEMRESLAHEDETFFYTRGNNPTTLILQKKMAALEHTEDALIFASGSAAIGAAVMANLQAGDHVVCVRKPYSWTTKLLQNILSRYGVTHTFVEGDEVANFEKAIQANTKIIYLESPNSWTFEMQDLEAVLKIAKSIGILSIVDNSYASPLNMTPADWGADIIVHSGTKYLSGHSDTVAGVLCASAAMCKKIFKSEFMTLGGIISPFNAWLLIRGLRTLSIRMEKVAQTTPQVVDFLSKHPKVAKVYYPFSPSHPQYELAKKQMKRPAGQFTIVLATEKPEEVERFCNSLTRFLMGCSWGGYESLIFPAATLYSSQNYQTKDLPYNMIRFYCGLEEPQELIADLQQAFDKI</sequence>
<dbReference type="InterPro" id="IPR000277">
    <property type="entry name" value="Cys/Met-Metab_PyrdxlP-dep_enz"/>
</dbReference>
<organism evidence="4 5">
    <name type="scientific">Shiella aurantiaca</name>
    <dbReference type="NCBI Taxonomy" id="3058365"/>
    <lineage>
        <taxon>Bacteria</taxon>
        <taxon>Pseudomonadati</taxon>
        <taxon>Bacteroidota</taxon>
        <taxon>Cytophagia</taxon>
        <taxon>Cytophagales</taxon>
        <taxon>Shiellaceae</taxon>
        <taxon>Shiella</taxon>
    </lineage>
</organism>
<dbReference type="Gene3D" id="3.90.1150.10">
    <property type="entry name" value="Aspartate Aminotransferase, domain 1"/>
    <property type="match status" value="1"/>
</dbReference>
<reference evidence="4" key="1">
    <citation type="submission" date="2023-06" db="EMBL/GenBank/DDBJ databases">
        <title>Cytophagales bacterium Strain LB-30, isolated from soil.</title>
        <authorList>
            <person name="Liu B."/>
        </authorList>
    </citation>
    <scope>NUCLEOTIDE SEQUENCE</scope>
    <source>
        <strain evidence="4">LB-30</strain>
    </source>
</reference>
<gene>
    <name evidence="4" type="ORF">QWY31_16020</name>
</gene>